<gene>
    <name evidence="11" type="primary">LOC112292189</name>
    <name evidence="10" type="ORF">PHYPA_019670</name>
</gene>
<dbReference type="Gene3D" id="1.10.510.10">
    <property type="entry name" value="Transferase(Phosphotransferase) domain 1"/>
    <property type="match status" value="1"/>
</dbReference>
<dbReference type="InterPro" id="IPR000719">
    <property type="entry name" value="Prot_kinase_dom"/>
</dbReference>
<accession>A9TLH1</accession>
<evidence type="ECO:0000256" key="6">
    <source>
        <dbReference type="ARBA" id="ARBA00022840"/>
    </source>
</evidence>
<dbReference type="KEGG" id="ppp:112292189"/>
<dbReference type="STRING" id="3218.A9TLH1"/>
<dbReference type="PROSITE" id="PS00108">
    <property type="entry name" value="PROTEIN_KINASE_ST"/>
    <property type="match status" value="1"/>
</dbReference>
<protein>
    <recommendedName>
        <fullName evidence="1">non-specific serine/threonine protein kinase</fullName>
        <ecNumber evidence="1">2.7.11.1</ecNumber>
    </recommendedName>
</protein>
<dbReference type="EMBL" id="ABEU02000015">
    <property type="protein sequence ID" value="PNR39392.1"/>
    <property type="molecule type" value="Genomic_DNA"/>
</dbReference>
<dbReference type="Gramene" id="Pp3c15_12440V3.1">
    <property type="protein sequence ID" value="Pp3c15_12440V3.1"/>
    <property type="gene ID" value="Pp3c15_12440"/>
</dbReference>
<dbReference type="Gramene" id="Pp3c15_12440V3.3">
    <property type="protein sequence ID" value="Pp3c15_12440V3.3"/>
    <property type="gene ID" value="Pp3c15_12440"/>
</dbReference>
<proteinExistence type="predicted"/>
<comment type="catalytic activity">
    <reaction evidence="7">
        <text>L-threonyl-[protein] + ATP = O-phospho-L-threonyl-[protein] + ADP + H(+)</text>
        <dbReference type="Rhea" id="RHEA:46608"/>
        <dbReference type="Rhea" id="RHEA-COMP:11060"/>
        <dbReference type="Rhea" id="RHEA-COMP:11605"/>
        <dbReference type="ChEBI" id="CHEBI:15378"/>
        <dbReference type="ChEBI" id="CHEBI:30013"/>
        <dbReference type="ChEBI" id="CHEBI:30616"/>
        <dbReference type="ChEBI" id="CHEBI:61977"/>
        <dbReference type="ChEBI" id="CHEBI:456216"/>
        <dbReference type="EC" id="2.7.11.1"/>
    </reaction>
</comment>
<evidence type="ECO:0000256" key="7">
    <source>
        <dbReference type="ARBA" id="ARBA00047899"/>
    </source>
</evidence>
<dbReference type="Pfam" id="PF00069">
    <property type="entry name" value="Pkinase"/>
    <property type="match status" value="1"/>
</dbReference>
<dbReference type="GO" id="GO:0005737">
    <property type="term" value="C:cytoplasm"/>
    <property type="evidence" value="ECO:0000318"/>
    <property type="project" value="GO_Central"/>
</dbReference>
<dbReference type="InterPro" id="IPR011009">
    <property type="entry name" value="Kinase-like_dom_sf"/>
</dbReference>
<reference evidence="11" key="3">
    <citation type="submission" date="2020-12" db="UniProtKB">
        <authorList>
            <consortium name="EnsemblPlants"/>
        </authorList>
    </citation>
    <scope>IDENTIFICATION</scope>
</reference>
<reference evidence="10 12" key="2">
    <citation type="journal article" date="2018" name="Plant J.">
        <title>The Physcomitrella patens chromosome-scale assembly reveals moss genome structure and evolution.</title>
        <authorList>
            <person name="Lang D."/>
            <person name="Ullrich K.K."/>
            <person name="Murat F."/>
            <person name="Fuchs J."/>
            <person name="Jenkins J."/>
            <person name="Haas F.B."/>
            <person name="Piednoel M."/>
            <person name="Gundlach H."/>
            <person name="Van Bel M."/>
            <person name="Meyberg R."/>
            <person name="Vives C."/>
            <person name="Morata J."/>
            <person name="Symeonidi A."/>
            <person name="Hiss M."/>
            <person name="Muchero W."/>
            <person name="Kamisugi Y."/>
            <person name="Saleh O."/>
            <person name="Blanc G."/>
            <person name="Decker E.L."/>
            <person name="van Gessel N."/>
            <person name="Grimwood J."/>
            <person name="Hayes R.D."/>
            <person name="Graham S.W."/>
            <person name="Gunter L.E."/>
            <person name="McDaniel S.F."/>
            <person name="Hoernstein S.N.W."/>
            <person name="Larsson A."/>
            <person name="Li F.W."/>
            <person name="Perroud P.F."/>
            <person name="Phillips J."/>
            <person name="Ranjan P."/>
            <person name="Rokshar D.S."/>
            <person name="Rothfels C.J."/>
            <person name="Schneider L."/>
            <person name="Shu S."/>
            <person name="Stevenson D.W."/>
            <person name="Thummler F."/>
            <person name="Tillich M."/>
            <person name="Villarreal Aguilar J.C."/>
            <person name="Widiez T."/>
            <person name="Wong G.K."/>
            <person name="Wymore A."/>
            <person name="Zhang Y."/>
            <person name="Zimmer A.D."/>
            <person name="Quatrano R.S."/>
            <person name="Mayer K.F.X."/>
            <person name="Goodstein D."/>
            <person name="Casacuberta J.M."/>
            <person name="Vandepoele K."/>
            <person name="Reski R."/>
            <person name="Cuming A.C."/>
            <person name="Tuskan G.A."/>
            <person name="Maumus F."/>
            <person name="Salse J."/>
            <person name="Schmutz J."/>
            <person name="Rensing S.A."/>
        </authorList>
    </citation>
    <scope>NUCLEOTIDE SEQUENCE [LARGE SCALE GENOMIC DNA]</scope>
    <source>
        <strain evidence="11 12">cv. Gransden 2004</strain>
    </source>
</reference>
<keyword evidence="12" id="KW-1185">Reference proteome</keyword>
<dbReference type="EC" id="2.7.11.1" evidence="1"/>
<dbReference type="InterPro" id="IPR052239">
    <property type="entry name" value="Ser/Thr-specific_kinases"/>
</dbReference>
<reference evidence="10 12" key="1">
    <citation type="journal article" date="2008" name="Science">
        <title>The Physcomitrella genome reveals evolutionary insights into the conquest of land by plants.</title>
        <authorList>
            <person name="Rensing S."/>
            <person name="Lang D."/>
            <person name="Zimmer A."/>
            <person name="Terry A."/>
            <person name="Salamov A."/>
            <person name="Shapiro H."/>
            <person name="Nishiyama T."/>
            <person name="Perroud P.-F."/>
            <person name="Lindquist E."/>
            <person name="Kamisugi Y."/>
            <person name="Tanahashi T."/>
            <person name="Sakakibara K."/>
            <person name="Fujita T."/>
            <person name="Oishi K."/>
            <person name="Shin-I T."/>
            <person name="Kuroki Y."/>
            <person name="Toyoda A."/>
            <person name="Suzuki Y."/>
            <person name="Hashimoto A."/>
            <person name="Yamaguchi K."/>
            <person name="Sugano A."/>
            <person name="Kohara Y."/>
            <person name="Fujiyama A."/>
            <person name="Anterola A."/>
            <person name="Aoki S."/>
            <person name="Ashton N."/>
            <person name="Barbazuk W.B."/>
            <person name="Barker E."/>
            <person name="Bennetzen J."/>
            <person name="Bezanilla M."/>
            <person name="Blankenship R."/>
            <person name="Cho S.H."/>
            <person name="Dutcher S."/>
            <person name="Estelle M."/>
            <person name="Fawcett J.A."/>
            <person name="Gundlach H."/>
            <person name="Hanada K."/>
            <person name="Heyl A."/>
            <person name="Hicks K.A."/>
            <person name="Hugh J."/>
            <person name="Lohr M."/>
            <person name="Mayer K."/>
            <person name="Melkozernov A."/>
            <person name="Murata T."/>
            <person name="Nelson D."/>
            <person name="Pils B."/>
            <person name="Prigge M."/>
            <person name="Reiss B."/>
            <person name="Renner T."/>
            <person name="Rombauts S."/>
            <person name="Rushton P."/>
            <person name="Sanderfoot A."/>
            <person name="Schween G."/>
            <person name="Shiu S.-H."/>
            <person name="Stueber K."/>
            <person name="Theodoulou F.L."/>
            <person name="Tu H."/>
            <person name="Van de Peer Y."/>
            <person name="Verrier P.J."/>
            <person name="Waters E."/>
            <person name="Wood A."/>
            <person name="Yang L."/>
            <person name="Cove D."/>
            <person name="Cuming A."/>
            <person name="Hasebe M."/>
            <person name="Lucas S."/>
            <person name="Mishler D.B."/>
            <person name="Reski R."/>
            <person name="Grigoriev I."/>
            <person name="Quatrano R.S."/>
            <person name="Boore J.L."/>
        </authorList>
    </citation>
    <scope>NUCLEOTIDE SEQUENCE [LARGE SCALE GENOMIC DNA]</scope>
    <source>
        <strain evidence="11 12">cv. Gransden 2004</strain>
    </source>
</reference>
<dbReference type="Proteomes" id="UP000006727">
    <property type="component" value="Chromosome 15"/>
</dbReference>
<evidence type="ECO:0000313" key="10">
    <source>
        <dbReference type="EMBL" id="PNR39392.1"/>
    </source>
</evidence>
<dbReference type="CDD" id="cd13986">
    <property type="entry name" value="STKc_16"/>
    <property type="match status" value="1"/>
</dbReference>
<dbReference type="eggNOG" id="KOG2345">
    <property type="taxonomic scope" value="Eukaryota"/>
</dbReference>
<dbReference type="InterPro" id="IPR008271">
    <property type="entry name" value="Ser/Thr_kinase_AS"/>
</dbReference>
<dbReference type="FunCoup" id="A9TLH1">
    <property type="interactions" value="4399"/>
</dbReference>
<keyword evidence="3" id="KW-0808">Transferase</keyword>
<keyword evidence="5" id="KW-0418">Kinase</keyword>
<evidence type="ECO:0000256" key="5">
    <source>
        <dbReference type="ARBA" id="ARBA00022777"/>
    </source>
</evidence>
<organism evidence="10">
    <name type="scientific">Physcomitrium patens</name>
    <name type="common">Spreading-leaved earth moss</name>
    <name type="synonym">Physcomitrella patens</name>
    <dbReference type="NCBI Taxonomy" id="3218"/>
    <lineage>
        <taxon>Eukaryota</taxon>
        <taxon>Viridiplantae</taxon>
        <taxon>Streptophyta</taxon>
        <taxon>Embryophyta</taxon>
        <taxon>Bryophyta</taxon>
        <taxon>Bryophytina</taxon>
        <taxon>Bryopsida</taxon>
        <taxon>Funariidae</taxon>
        <taxon>Funariales</taxon>
        <taxon>Funariaceae</taxon>
        <taxon>Physcomitrium</taxon>
    </lineage>
</organism>
<keyword evidence="2" id="KW-0723">Serine/threonine-protein kinase</keyword>
<evidence type="ECO:0000256" key="4">
    <source>
        <dbReference type="ARBA" id="ARBA00022741"/>
    </source>
</evidence>
<evidence type="ECO:0000256" key="3">
    <source>
        <dbReference type="ARBA" id="ARBA00022679"/>
    </source>
</evidence>
<feature type="domain" description="Protein kinase" evidence="9">
    <location>
        <begin position="28"/>
        <end position="335"/>
    </location>
</feature>
<dbReference type="SMART" id="SM00220">
    <property type="entry name" value="S_TKc"/>
    <property type="match status" value="1"/>
</dbReference>
<sequence>MGCTWSGLDALYGAVGSGAEVFVNKRRFKIQRQLGEGGFAFVYLVRELIPAGLQPLKDSDDPNPGSEDGMYALKKVLIQSDEQLELVEKEIEVSSLFNHPNVIRLLEHSIIKVAKTESQPEHQEGYLLFPVYRDGTLLDHLTRMQEAKTFFPTITVLHIFRQICAGLKHMHTHGPPYAHNDIKPGNVLVSLPKNAPPVAVIMDMGSARPARRELRNRKEALALQEWASQHCTAPYRAPELWDAPSDAILDERTDIWALGCTLYALMYGISPFEYALGEQGGSLHLAAMSGVLKWPPGPNPSYPDSLHQFVKWMLTPSVASRPFIQDVCIHVDKLISKFDSDARGLWHLKG</sequence>
<dbReference type="PANTHER" id="PTHR45998">
    <property type="entry name" value="SERINE/THREONINE-PROTEIN KINASE 16"/>
    <property type="match status" value="1"/>
</dbReference>
<dbReference type="GeneID" id="112292189"/>
<evidence type="ECO:0000256" key="1">
    <source>
        <dbReference type="ARBA" id="ARBA00012513"/>
    </source>
</evidence>
<dbReference type="EnsemblPlants" id="Pp3c15_12440V3.2">
    <property type="protein sequence ID" value="Pp3c15_12440V3.2"/>
    <property type="gene ID" value="Pp3c15_12440"/>
</dbReference>
<evidence type="ECO:0000313" key="12">
    <source>
        <dbReference type="Proteomes" id="UP000006727"/>
    </source>
</evidence>
<dbReference type="AlphaFoldDB" id="A9TLH1"/>
<dbReference type="GO" id="GO:0005524">
    <property type="term" value="F:ATP binding"/>
    <property type="evidence" value="ECO:0007669"/>
    <property type="project" value="UniProtKB-KW"/>
</dbReference>
<keyword evidence="4" id="KW-0547">Nucleotide-binding</keyword>
<dbReference type="PROSITE" id="PS50011">
    <property type="entry name" value="PROTEIN_KINASE_DOM"/>
    <property type="match status" value="1"/>
</dbReference>
<dbReference type="EnsemblPlants" id="Pp3c15_12440V3.1">
    <property type="protein sequence ID" value="Pp3c15_12440V3.1"/>
    <property type="gene ID" value="Pp3c15_12440"/>
</dbReference>
<dbReference type="PANTHER" id="PTHR45998:SF2">
    <property type="entry name" value="SERINE_THREONINE-PROTEIN KINASE 16"/>
    <property type="match status" value="1"/>
</dbReference>
<evidence type="ECO:0000313" key="11">
    <source>
        <dbReference type="EnsemblPlants" id="Pp3c15_12440V3.1"/>
    </source>
</evidence>
<comment type="catalytic activity">
    <reaction evidence="8">
        <text>L-seryl-[protein] + ATP = O-phospho-L-seryl-[protein] + ADP + H(+)</text>
        <dbReference type="Rhea" id="RHEA:17989"/>
        <dbReference type="Rhea" id="RHEA-COMP:9863"/>
        <dbReference type="Rhea" id="RHEA-COMP:11604"/>
        <dbReference type="ChEBI" id="CHEBI:15378"/>
        <dbReference type="ChEBI" id="CHEBI:29999"/>
        <dbReference type="ChEBI" id="CHEBI:30616"/>
        <dbReference type="ChEBI" id="CHEBI:83421"/>
        <dbReference type="ChEBI" id="CHEBI:456216"/>
        <dbReference type="EC" id="2.7.11.1"/>
    </reaction>
</comment>
<dbReference type="OMA" id="AMHQYKV"/>
<dbReference type="GO" id="GO:0004674">
    <property type="term" value="F:protein serine/threonine kinase activity"/>
    <property type="evidence" value="ECO:0000318"/>
    <property type="project" value="GO_Central"/>
</dbReference>
<evidence type="ECO:0000256" key="8">
    <source>
        <dbReference type="ARBA" id="ARBA00048679"/>
    </source>
</evidence>
<dbReference type="OrthoDB" id="248923at2759"/>
<dbReference type="Gramene" id="Pp3c15_12440V3.2">
    <property type="protein sequence ID" value="Pp3c15_12440V3.2"/>
    <property type="gene ID" value="Pp3c15_12440"/>
</dbReference>
<dbReference type="SUPFAM" id="SSF56112">
    <property type="entry name" value="Protein kinase-like (PK-like)"/>
    <property type="match status" value="1"/>
</dbReference>
<evidence type="ECO:0000259" key="9">
    <source>
        <dbReference type="PROSITE" id="PS50011"/>
    </source>
</evidence>
<name>A9TLH1_PHYPA</name>
<keyword evidence="6" id="KW-0067">ATP-binding</keyword>
<dbReference type="RefSeq" id="XP_024396204.1">
    <property type="nucleotide sequence ID" value="XM_024540436.2"/>
</dbReference>
<evidence type="ECO:0000256" key="2">
    <source>
        <dbReference type="ARBA" id="ARBA00022527"/>
    </source>
</evidence>
<dbReference type="PaxDb" id="3218-PP1S258_49V6.2"/>
<dbReference type="EnsemblPlants" id="Pp3c15_12440V3.3">
    <property type="protein sequence ID" value="Pp3c15_12440V3.3"/>
    <property type="gene ID" value="Pp3c15_12440"/>
</dbReference>
<dbReference type="HOGENOM" id="CLU_000288_109_2_1"/>